<dbReference type="PANTHER" id="PTHR38431:SF1">
    <property type="entry name" value="BLL2305 PROTEIN"/>
    <property type="match status" value="1"/>
</dbReference>
<keyword evidence="4" id="KW-1185">Reference proteome</keyword>
<dbReference type="EMBL" id="BSPO01000001">
    <property type="protein sequence ID" value="GLS82153.1"/>
    <property type="molecule type" value="Genomic_DNA"/>
</dbReference>
<dbReference type="AlphaFoldDB" id="A0AA37TK98"/>
<dbReference type="Proteomes" id="UP001157439">
    <property type="component" value="Unassembled WGS sequence"/>
</dbReference>
<organism evidence="3 4">
    <name type="scientific">Paraferrimonas haliotis</name>
    <dbReference type="NCBI Taxonomy" id="2013866"/>
    <lineage>
        <taxon>Bacteria</taxon>
        <taxon>Pseudomonadati</taxon>
        <taxon>Pseudomonadota</taxon>
        <taxon>Gammaproteobacteria</taxon>
        <taxon>Alteromonadales</taxon>
        <taxon>Ferrimonadaceae</taxon>
        <taxon>Paraferrimonas</taxon>
    </lineage>
</organism>
<dbReference type="Pfam" id="PF12727">
    <property type="entry name" value="PBP_like"/>
    <property type="match status" value="1"/>
</dbReference>
<name>A0AA37TK98_9GAMM</name>
<gene>
    <name evidence="3" type="ORF">GCM10007894_01300</name>
</gene>
<proteinExistence type="predicted"/>
<keyword evidence="3" id="KW-0238">DNA-binding</keyword>
<feature type="domain" description="PBP" evidence="1">
    <location>
        <begin position="92"/>
        <end position="273"/>
    </location>
</feature>
<protein>
    <submittedName>
        <fullName evidence="3">DNA-binding protein</fullName>
    </submittedName>
</protein>
<evidence type="ECO:0000313" key="4">
    <source>
        <dbReference type="Proteomes" id="UP001157439"/>
    </source>
</evidence>
<dbReference type="GO" id="GO:0003677">
    <property type="term" value="F:DNA binding"/>
    <property type="evidence" value="ECO:0007669"/>
    <property type="project" value="UniProtKB-KW"/>
</dbReference>
<sequence>MTTSQQPPQYLSAKQLADYLDLNEKKVYALANDGILPGTKATGKWMFPRVLIDRWLLDSCHSGLLSDRLLITGSSDPLMEFIVSNLMQQVGNKGLVSYSGTGSRQGLALLSRHYADICCVHWGLSEERDIRHPALLQGYQNHQQWIMLHAFKRQYGLAVTPTLYEQCQELDTIAAQPWRWVERQEGSGSRQHMKHWLQLQHRKYQDLNRVDTAYSEQQLAGMIASGAADIGFCCQSSANQFGLAFVPLMQESFDLVMPQSFYFRQLVQAMFEQLASAKVRAKADAYGGYDFAESGRLIWSPS</sequence>
<evidence type="ECO:0000259" key="1">
    <source>
        <dbReference type="Pfam" id="PF12727"/>
    </source>
</evidence>
<dbReference type="RefSeq" id="WP_095497713.1">
    <property type="nucleotide sequence ID" value="NZ_BSPO01000001.1"/>
</dbReference>
<reference evidence="3 4" key="1">
    <citation type="journal article" date="2014" name="Int. J. Syst. Evol. Microbiol.">
        <title>Complete genome sequence of Corynebacterium casei LMG S-19264T (=DSM 44701T), isolated from a smear-ripened cheese.</title>
        <authorList>
            <consortium name="US DOE Joint Genome Institute (JGI-PGF)"/>
            <person name="Walter F."/>
            <person name="Albersmeier A."/>
            <person name="Kalinowski J."/>
            <person name="Ruckert C."/>
        </authorList>
    </citation>
    <scope>NUCLEOTIDE SEQUENCE [LARGE SCALE GENOMIC DNA]</scope>
    <source>
        <strain evidence="3 4">NBRC 112785</strain>
    </source>
</reference>
<dbReference type="InterPro" id="IPR041657">
    <property type="entry name" value="HTH_17"/>
</dbReference>
<dbReference type="PANTHER" id="PTHR38431">
    <property type="entry name" value="BLL2305 PROTEIN"/>
    <property type="match status" value="1"/>
</dbReference>
<dbReference type="Pfam" id="PF12728">
    <property type="entry name" value="HTH_17"/>
    <property type="match status" value="1"/>
</dbReference>
<accession>A0AA37TK98</accession>
<feature type="domain" description="Helix-turn-helix" evidence="2">
    <location>
        <begin position="10"/>
        <end position="56"/>
    </location>
</feature>
<evidence type="ECO:0000313" key="3">
    <source>
        <dbReference type="EMBL" id="GLS82153.1"/>
    </source>
</evidence>
<dbReference type="InterPro" id="IPR024370">
    <property type="entry name" value="PBP_domain"/>
</dbReference>
<evidence type="ECO:0000259" key="2">
    <source>
        <dbReference type="Pfam" id="PF12728"/>
    </source>
</evidence>
<comment type="caution">
    <text evidence="3">The sequence shown here is derived from an EMBL/GenBank/DDBJ whole genome shotgun (WGS) entry which is preliminary data.</text>
</comment>
<dbReference type="SUPFAM" id="SSF53850">
    <property type="entry name" value="Periplasmic binding protein-like II"/>
    <property type="match status" value="1"/>
</dbReference>